<dbReference type="PANTHER" id="PTHR11732">
    <property type="entry name" value="ALDO/KETO REDUCTASE"/>
    <property type="match status" value="1"/>
</dbReference>
<dbReference type="CDD" id="cd19071">
    <property type="entry name" value="AKR_AKR1-5-like"/>
    <property type="match status" value="1"/>
</dbReference>
<sequence length="310" mass="33327">MVGLGTAGIADASLQVALELGYRSLDCASVYGNQAAVGAALTAWVASGAGTRDQLFITSKLWCDDHRPERVRAACEKTLADLKCHYLDLYLMHWPDAFVPGADNDVFGTVTIDHTVTIAQTWAAMEALVDEGLVRSLGISNFSVKQVEDLLAVCRIPPQVNQVELHPMLPQRKLVWVVACGLQGVQCVAYCPLGGGGYLAVNDLLTHPVVAEVAQLTGRSSAQVLLKWNMQRGVPVIPKASSPAHLQDNVRDIFSWSLTSQQKAMLDALECGKRFCSPPFKDWGNPEEGGPTKMSNLLAAEATEASKPAS</sequence>
<dbReference type="InterPro" id="IPR036812">
    <property type="entry name" value="NAD(P)_OxRdtase_dom_sf"/>
</dbReference>
<feature type="site" description="Lowers pKa of active site Tyr" evidence="3">
    <location>
        <position position="60"/>
    </location>
</feature>
<reference evidence="5 6" key="1">
    <citation type="submission" date="2020-02" db="EMBL/GenBank/DDBJ databases">
        <title>Draft genome sequence of Haematococcus lacustris strain NIES-144.</title>
        <authorList>
            <person name="Morimoto D."/>
            <person name="Nakagawa S."/>
            <person name="Yoshida T."/>
            <person name="Sawayama S."/>
        </authorList>
    </citation>
    <scope>NUCLEOTIDE SEQUENCE [LARGE SCALE GENOMIC DNA]</scope>
    <source>
        <strain evidence="5 6">NIES-144</strain>
    </source>
</reference>
<feature type="binding site" evidence="2">
    <location>
        <position position="93"/>
    </location>
    <ligand>
        <name>substrate</name>
    </ligand>
</feature>
<dbReference type="SUPFAM" id="SSF51430">
    <property type="entry name" value="NAD(P)-linked oxidoreductase"/>
    <property type="match status" value="1"/>
</dbReference>
<dbReference type="InterPro" id="IPR018170">
    <property type="entry name" value="Aldo/ket_reductase_CS"/>
</dbReference>
<evidence type="ECO:0000256" key="2">
    <source>
        <dbReference type="PIRSR" id="PIRSR000097-2"/>
    </source>
</evidence>
<dbReference type="EMBL" id="BLLF01001072">
    <property type="protein sequence ID" value="GFH16935.1"/>
    <property type="molecule type" value="Genomic_DNA"/>
</dbReference>
<organism evidence="5 6">
    <name type="scientific">Haematococcus lacustris</name>
    <name type="common">Green alga</name>
    <name type="synonym">Haematococcus pluvialis</name>
    <dbReference type="NCBI Taxonomy" id="44745"/>
    <lineage>
        <taxon>Eukaryota</taxon>
        <taxon>Viridiplantae</taxon>
        <taxon>Chlorophyta</taxon>
        <taxon>core chlorophytes</taxon>
        <taxon>Chlorophyceae</taxon>
        <taxon>CS clade</taxon>
        <taxon>Chlamydomonadales</taxon>
        <taxon>Haematococcaceae</taxon>
        <taxon>Haematococcus</taxon>
    </lineage>
</organism>
<dbReference type="GO" id="GO:0016491">
    <property type="term" value="F:oxidoreductase activity"/>
    <property type="evidence" value="ECO:0007669"/>
    <property type="project" value="InterPro"/>
</dbReference>
<gene>
    <name evidence="5" type="ORF">HaLaN_13457</name>
</gene>
<evidence type="ECO:0000313" key="6">
    <source>
        <dbReference type="Proteomes" id="UP000485058"/>
    </source>
</evidence>
<dbReference type="PROSITE" id="PS00798">
    <property type="entry name" value="ALDOKETO_REDUCTASE_1"/>
    <property type="match status" value="1"/>
</dbReference>
<evidence type="ECO:0000256" key="1">
    <source>
        <dbReference type="PIRSR" id="PIRSR000097-1"/>
    </source>
</evidence>
<dbReference type="Gene3D" id="3.20.20.100">
    <property type="entry name" value="NADP-dependent oxidoreductase domain"/>
    <property type="match status" value="1"/>
</dbReference>
<evidence type="ECO:0000259" key="4">
    <source>
        <dbReference type="Pfam" id="PF00248"/>
    </source>
</evidence>
<keyword evidence="6" id="KW-1185">Reference proteome</keyword>
<dbReference type="PROSITE" id="PS00062">
    <property type="entry name" value="ALDOKETO_REDUCTASE_2"/>
    <property type="match status" value="1"/>
</dbReference>
<dbReference type="Proteomes" id="UP000485058">
    <property type="component" value="Unassembled WGS sequence"/>
</dbReference>
<evidence type="ECO:0000313" key="5">
    <source>
        <dbReference type="EMBL" id="GFH16935.1"/>
    </source>
</evidence>
<proteinExistence type="predicted"/>
<feature type="domain" description="NADP-dependent oxidoreductase" evidence="4">
    <location>
        <begin position="13"/>
        <end position="269"/>
    </location>
</feature>
<name>A0A699Z5U4_HAELA</name>
<dbReference type="InterPro" id="IPR023210">
    <property type="entry name" value="NADP_OxRdtase_dom"/>
</dbReference>
<dbReference type="Pfam" id="PF00248">
    <property type="entry name" value="Aldo_ket_red"/>
    <property type="match status" value="1"/>
</dbReference>
<evidence type="ECO:0000256" key="3">
    <source>
        <dbReference type="PIRSR" id="PIRSR000097-3"/>
    </source>
</evidence>
<comment type="caution">
    <text evidence="5">The sequence shown here is derived from an EMBL/GenBank/DDBJ whole genome shotgun (WGS) entry which is preliminary data.</text>
</comment>
<dbReference type="PRINTS" id="PR00069">
    <property type="entry name" value="ALDKETRDTASE"/>
</dbReference>
<dbReference type="PIRSF" id="PIRSF000097">
    <property type="entry name" value="AKR"/>
    <property type="match status" value="1"/>
</dbReference>
<dbReference type="AlphaFoldDB" id="A0A699Z5U4"/>
<accession>A0A699Z5U4</accession>
<dbReference type="InterPro" id="IPR020471">
    <property type="entry name" value="AKR"/>
</dbReference>
<feature type="active site" description="Proton donor" evidence="1">
    <location>
        <position position="31"/>
    </location>
</feature>
<protein>
    <submittedName>
        <fullName evidence="5">Aldo_ket_red domain-containing protein</fullName>
    </submittedName>
</protein>